<accession>A0A140DT82</accession>
<dbReference type="EMBL" id="CP011391">
    <property type="protein sequence ID" value="AMK53859.1"/>
    <property type="molecule type" value="Genomic_DNA"/>
</dbReference>
<sequence length="52" mass="5478">MSVNAMLSTPASPFGFCSEYCRTGYPALSCGYPDPGGLEQIVLSSVYVLQGL</sequence>
<keyword evidence="2" id="KW-1185">Reference proteome</keyword>
<evidence type="ECO:0000313" key="2">
    <source>
        <dbReference type="Proteomes" id="UP000069771"/>
    </source>
</evidence>
<organism evidence="1 2">
    <name type="scientific">Faecalibaculum rodentium</name>
    <dbReference type="NCBI Taxonomy" id="1702221"/>
    <lineage>
        <taxon>Bacteria</taxon>
        <taxon>Bacillati</taxon>
        <taxon>Bacillota</taxon>
        <taxon>Erysipelotrichia</taxon>
        <taxon>Erysipelotrichales</taxon>
        <taxon>Erysipelotrichaceae</taxon>
        <taxon>Faecalibaculum</taxon>
    </lineage>
</organism>
<evidence type="ECO:0000313" key="1">
    <source>
        <dbReference type="EMBL" id="AMK53859.1"/>
    </source>
</evidence>
<gene>
    <name evidence="1" type="ORF">AALO17_07250</name>
</gene>
<dbReference type="KEGG" id="fro:AALO17_07250"/>
<name>A0A140DT82_9FIRM</name>
<dbReference type="Proteomes" id="UP000069771">
    <property type="component" value="Chromosome"/>
</dbReference>
<proteinExistence type="predicted"/>
<dbReference type="AlphaFoldDB" id="A0A140DT82"/>
<protein>
    <submittedName>
        <fullName evidence="1">Uncharacterized protein</fullName>
    </submittedName>
</protein>
<reference evidence="1 2" key="1">
    <citation type="journal article" date="2016" name="Gut Pathog.">
        <title>Whole genome sequencing of "Faecalibaculum rodentium" ALO17, isolated from C57BL/6J laboratory mouse feces.</title>
        <authorList>
            <person name="Lim S."/>
            <person name="Chang D.H."/>
            <person name="Ahn S."/>
            <person name="Kim B.C."/>
        </authorList>
    </citation>
    <scope>NUCLEOTIDE SEQUENCE [LARGE SCALE GENOMIC DNA]</scope>
    <source>
        <strain evidence="1 2">Alo17</strain>
    </source>
</reference>